<reference evidence="3" key="1">
    <citation type="submission" date="2025-08" db="UniProtKB">
        <authorList>
            <consortium name="RefSeq"/>
        </authorList>
    </citation>
    <scope>IDENTIFICATION</scope>
    <source>
        <tissue evidence="3">Whole sample</tissue>
    </source>
</reference>
<feature type="region of interest" description="Disordered" evidence="1">
    <location>
        <begin position="78"/>
        <end position="111"/>
    </location>
</feature>
<dbReference type="RefSeq" id="XP_022329602.1">
    <property type="nucleotide sequence ID" value="XM_022473894.1"/>
</dbReference>
<sequence length="251" mass="28590">MSNRMRNYNLPFGKASRTATRLYTASEGSADESVNFGDYGHDQEKKNCSRVEDLKDIIQQKVSFDETLDGDAFPSIQGCSHSQLPHPNKLLQSRKRKKQSAIREKEKGFPNINSHLHEVQSKFARTVNNTTRDDGQETPVSNYSYLEYEVKENLPDYEKMAKTTSGISMRSSVSIAKEHNALKNSTQTVNAEAVQSGNKPNTIENNDLKGSNGLLETNVLDSWEEMEEVIHKRWKSKHWLYLPQDSHLPEQ</sequence>
<dbReference type="GeneID" id="111128322"/>
<dbReference type="Proteomes" id="UP000694844">
    <property type="component" value="Chromosome 4"/>
</dbReference>
<name>A0A8B8DN50_CRAVI</name>
<proteinExistence type="predicted"/>
<protein>
    <submittedName>
        <fullName evidence="3">Uncharacterized protein LOC111128322</fullName>
    </submittedName>
</protein>
<dbReference type="AlphaFoldDB" id="A0A8B8DN50"/>
<gene>
    <name evidence="3" type="primary">LOC111128322</name>
</gene>
<dbReference type="KEGG" id="cvn:111128322"/>
<keyword evidence="2" id="KW-1185">Reference proteome</keyword>
<evidence type="ECO:0000256" key="1">
    <source>
        <dbReference type="SAM" id="MobiDB-lite"/>
    </source>
</evidence>
<accession>A0A8B8DN50</accession>
<dbReference type="OrthoDB" id="6157125at2759"/>
<evidence type="ECO:0000313" key="3">
    <source>
        <dbReference type="RefSeq" id="XP_022329602.1"/>
    </source>
</evidence>
<organism evidence="2 3">
    <name type="scientific">Crassostrea virginica</name>
    <name type="common">Eastern oyster</name>
    <dbReference type="NCBI Taxonomy" id="6565"/>
    <lineage>
        <taxon>Eukaryota</taxon>
        <taxon>Metazoa</taxon>
        <taxon>Spiralia</taxon>
        <taxon>Lophotrochozoa</taxon>
        <taxon>Mollusca</taxon>
        <taxon>Bivalvia</taxon>
        <taxon>Autobranchia</taxon>
        <taxon>Pteriomorphia</taxon>
        <taxon>Ostreida</taxon>
        <taxon>Ostreoidea</taxon>
        <taxon>Ostreidae</taxon>
        <taxon>Crassostrea</taxon>
    </lineage>
</organism>
<evidence type="ECO:0000313" key="2">
    <source>
        <dbReference type="Proteomes" id="UP000694844"/>
    </source>
</evidence>